<dbReference type="InterPro" id="IPR000209">
    <property type="entry name" value="Peptidase_S8/S53_dom"/>
</dbReference>
<evidence type="ECO:0000256" key="6">
    <source>
        <dbReference type="RuleBase" id="RU003355"/>
    </source>
</evidence>
<feature type="domain" description="Peptidase S8/S53" evidence="8">
    <location>
        <begin position="174"/>
        <end position="409"/>
    </location>
</feature>
<evidence type="ECO:0000313" key="9">
    <source>
        <dbReference type="EMBL" id="AOW01931.1"/>
    </source>
</evidence>
<comment type="similarity">
    <text evidence="1 5 6">Belongs to the peptidase S8 family.</text>
</comment>
<evidence type="ECO:0000313" key="12">
    <source>
        <dbReference type="Proteomes" id="UP000256601"/>
    </source>
</evidence>
<dbReference type="InterPro" id="IPR023827">
    <property type="entry name" value="Peptidase_S8_Asp-AS"/>
</dbReference>
<dbReference type="PANTHER" id="PTHR43806:SF11">
    <property type="entry name" value="CEREVISIN-RELATED"/>
    <property type="match status" value="1"/>
</dbReference>
<dbReference type="KEGG" id="yli:2907412"/>
<keyword evidence="7" id="KW-0175">Coiled coil</keyword>
<dbReference type="PRINTS" id="PR00723">
    <property type="entry name" value="SUBTILISIN"/>
</dbReference>
<dbReference type="InterPro" id="IPR023828">
    <property type="entry name" value="Peptidase_S8_Ser-AS"/>
</dbReference>
<dbReference type="PROSITE" id="PS51892">
    <property type="entry name" value="SUBTILASE"/>
    <property type="match status" value="1"/>
</dbReference>
<evidence type="ECO:0000256" key="3">
    <source>
        <dbReference type="ARBA" id="ARBA00022801"/>
    </source>
</evidence>
<keyword evidence="3 5" id="KW-0378">Hydrolase</keyword>
<gene>
    <name evidence="10" type="ORF">B0I71DRAFT_130291</name>
    <name evidence="9" type="ORF">YALI1_B25313g</name>
</gene>
<dbReference type="Gene3D" id="3.40.50.200">
    <property type="entry name" value="Peptidase S8/S53 domain"/>
    <property type="match status" value="1"/>
</dbReference>
<accession>A0A1H6PMF7</accession>
<evidence type="ECO:0000256" key="4">
    <source>
        <dbReference type="ARBA" id="ARBA00022825"/>
    </source>
</evidence>
<dbReference type="PROSITE" id="PS00138">
    <property type="entry name" value="SUBTILASE_SER"/>
    <property type="match status" value="1"/>
</dbReference>
<evidence type="ECO:0000256" key="7">
    <source>
        <dbReference type="SAM" id="Coils"/>
    </source>
</evidence>
<dbReference type="EMBL" id="CP017554">
    <property type="protein sequence ID" value="AOW01931.1"/>
    <property type="molecule type" value="Genomic_DNA"/>
</dbReference>
<dbReference type="OrthoDB" id="206201at2759"/>
<evidence type="ECO:0000313" key="11">
    <source>
        <dbReference type="Proteomes" id="UP000182444"/>
    </source>
</evidence>
<dbReference type="Proteomes" id="UP000256601">
    <property type="component" value="Unassembled WGS sequence"/>
</dbReference>
<dbReference type="PANTHER" id="PTHR43806">
    <property type="entry name" value="PEPTIDASE S8"/>
    <property type="match status" value="1"/>
</dbReference>
<reference evidence="9 11" key="1">
    <citation type="journal article" date="2016" name="PLoS ONE">
        <title>Sequence Assembly of Yarrowia lipolytica Strain W29/CLIB89 Shows Transposable Element Diversity.</title>
        <authorList>
            <person name="Magnan C."/>
            <person name="Yu J."/>
            <person name="Chang I."/>
            <person name="Jahn E."/>
            <person name="Kanomata Y."/>
            <person name="Wu J."/>
            <person name="Zeller M."/>
            <person name="Oakes M."/>
            <person name="Baldi P."/>
            <person name="Sandmeyer S."/>
        </authorList>
    </citation>
    <scope>NUCLEOTIDE SEQUENCE [LARGE SCALE GENOMIC DNA]</scope>
    <source>
        <strain evidence="9">CLIB89</strain>
        <strain evidence="11">CLIB89(W29)</strain>
    </source>
</reference>
<sequence length="453" mass="49068">MKVTFFMLAGALALPSDYERAQAVFSRAKSSFVQSSTLNDRYIITFHEQRIDESADQLESLEATVDLTTADLQPLDIPAYQGAGLIGYHGLFDDSTVDLLRSDSRIKAVEKDFETHITASGPIPANISYSGEPETAPTYEWGLSRISHRDNQVNRTCLVNCEGRSYQRLKSKHQTVIYIVDTGVRVSHEQFGGRAIRVKNFNPSEDDEDNNGHGTHVAGTLIGSRYGVSNTHSTLKVVKVFGKNGAAPVSNIAASVAWVVQDHLENPGQRAVLNFSAGGPRIAAYDRVFQHAVKSGLAVAVAAGNGQRDACTFGPANNGETLKGLVVVGATDMWDNIAVFPTWWGSNWGKCVNVFAPGAYIDSTYNTSDNATFSSSGTSMAVPHVAGLMAYFQSVIDTPLSPAELEGLVTAVPNYVRGELNGAANVLANNRFQEAKTNVTLPWWKRQVHGHSE</sequence>
<dbReference type="VEuPathDB" id="FungiDB:YALI1_B25313g"/>
<evidence type="ECO:0000259" key="8">
    <source>
        <dbReference type="Pfam" id="PF00082"/>
    </source>
</evidence>
<dbReference type="PROSITE" id="PS00136">
    <property type="entry name" value="SUBTILASE_ASP"/>
    <property type="match status" value="1"/>
</dbReference>
<organism evidence="9 11">
    <name type="scientific">Yarrowia lipolytica</name>
    <name type="common">Candida lipolytica</name>
    <dbReference type="NCBI Taxonomy" id="4952"/>
    <lineage>
        <taxon>Eukaryota</taxon>
        <taxon>Fungi</taxon>
        <taxon>Dikarya</taxon>
        <taxon>Ascomycota</taxon>
        <taxon>Saccharomycotina</taxon>
        <taxon>Dipodascomycetes</taxon>
        <taxon>Dipodascales</taxon>
        <taxon>Dipodascales incertae sedis</taxon>
        <taxon>Yarrowia</taxon>
    </lineage>
</organism>
<keyword evidence="2 5" id="KW-0645">Protease</keyword>
<dbReference type="eggNOG" id="KOG1153">
    <property type="taxonomic scope" value="Eukaryota"/>
</dbReference>
<proteinExistence type="inferred from homology"/>
<dbReference type="FunFam" id="3.40.50.200:FF:000007">
    <property type="entry name" value="Subtilisin-like serine protease"/>
    <property type="match status" value="1"/>
</dbReference>
<dbReference type="InterPro" id="IPR034193">
    <property type="entry name" value="PCSK9_ProteinaseK-like"/>
</dbReference>
<dbReference type="Proteomes" id="UP000182444">
    <property type="component" value="Chromosome 1B"/>
</dbReference>
<dbReference type="InterPro" id="IPR036852">
    <property type="entry name" value="Peptidase_S8/S53_dom_sf"/>
</dbReference>
<dbReference type="CDD" id="cd04077">
    <property type="entry name" value="Peptidases_S8_PCSK9_ProteinaseK_like"/>
    <property type="match status" value="1"/>
</dbReference>
<dbReference type="SUPFAM" id="SSF52743">
    <property type="entry name" value="Subtilisin-like"/>
    <property type="match status" value="1"/>
</dbReference>
<dbReference type="GO" id="GO:0006508">
    <property type="term" value="P:proteolysis"/>
    <property type="evidence" value="ECO:0007669"/>
    <property type="project" value="UniProtKB-KW"/>
</dbReference>
<evidence type="ECO:0000256" key="5">
    <source>
        <dbReference type="PROSITE-ProRule" id="PRU01240"/>
    </source>
</evidence>
<dbReference type="GO" id="GO:0004252">
    <property type="term" value="F:serine-type endopeptidase activity"/>
    <property type="evidence" value="ECO:0007669"/>
    <property type="project" value="UniProtKB-UniRule"/>
</dbReference>
<dbReference type="Pfam" id="PF00082">
    <property type="entry name" value="Peptidase_S8"/>
    <property type="match status" value="1"/>
</dbReference>
<evidence type="ECO:0000256" key="1">
    <source>
        <dbReference type="ARBA" id="ARBA00011073"/>
    </source>
</evidence>
<dbReference type="EMBL" id="KZ858974">
    <property type="protein sequence ID" value="RDW26786.1"/>
    <property type="molecule type" value="Genomic_DNA"/>
</dbReference>
<reference evidence="10 12" key="2">
    <citation type="submission" date="2018-07" db="EMBL/GenBank/DDBJ databases">
        <title>Draft Genome Assemblies for Five Robust Yarrowia lipolytica Strains Exhibiting High Lipid Production and Pentose Sugar Utilization and Sugar Alcohol Secretion from Undetoxified Lignocellulosic Biomass Hydrolysates.</title>
        <authorList>
            <consortium name="DOE Joint Genome Institute"/>
            <person name="Walker C."/>
            <person name="Ryu S."/>
            <person name="Na H."/>
            <person name="Zane M."/>
            <person name="LaButti K."/>
            <person name="Lipzen A."/>
            <person name="Haridas S."/>
            <person name="Barry K."/>
            <person name="Grigoriev I.V."/>
            <person name="Quarterman J."/>
            <person name="Slininger P."/>
            <person name="Dien B."/>
            <person name="Trinh C.T."/>
        </authorList>
    </citation>
    <scope>NUCLEOTIDE SEQUENCE [LARGE SCALE GENOMIC DNA]</scope>
    <source>
        <strain evidence="10 12">YB392</strain>
    </source>
</reference>
<dbReference type="RefSeq" id="XP_501093.1">
    <property type="nucleotide sequence ID" value="XM_501093.1"/>
</dbReference>
<evidence type="ECO:0000256" key="2">
    <source>
        <dbReference type="ARBA" id="ARBA00022670"/>
    </source>
</evidence>
<feature type="active site" description="Charge relay system" evidence="5">
    <location>
        <position position="213"/>
    </location>
</feature>
<feature type="active site" description="Charge relay system" evidence="5">
    <location>
        <position position="181"/>
    </location>
</feature>
<name>A0A1H6PMF7_YARLL</name>
<evidence type="ECO:0000313" key="10">
    <source>
        <dbReference type="EMBL" id="RDW26786.1"/>
    </source>
</evidence>
<feature type="coiled-coil region" evidence="7">
    <location>
        <begin position="44"/>
        <end position="71"/>
    </location>
</feature>
<feature type="active site" description="Charge relay system" evidence="5">
    <location>
        <position position="379"/>
    </location>
</feature>
<dbReference type="VEuPathDB" id="FungiDB:YALI0_B19316g"/>
<dbReference type="GeneID" id="2907412"/>
<dbReference type="InterPro" id="IPR015500">
    <property type="entry name" value="Peptidase_S8_subtilisin-rel"/>
</dbReference>
<dbReference type="InterPro" id="IPR050131">
    <property type="entry name" value="Peptidase_S8_subtilisin-like"/>
</dbReference>
<dbReference type="AlphaFoldDB" id="A0A1H6PMF7"/>
<keyword evidence="4 5" id="KW-0720">Serine protease</keyword>
<protein>
    <submittedName>
        <fullName evidence="10">Peptidase S8/S53 domain-containing protein</fullName>
    </submittedName>
</protein>